<protein>
    <submittedName>
        <fullName evidence="8">Uncharacterized protein</fullName>
    </submittedName>
</protein>
<dbReference type="CDD" id="cd13128">
    <property type="entry name" value="MATE_Wzx_like"/>
    <property type="match status" value="1"/>
</dbReference>
<feature type="transmembrane region" description="Helical" evidence="7">
    <location>
        <begin position="342"/>
        <end position="361"/>
    </location>
</feature>
<dbReference type="PANTHER" id="PTHR30250:SF11">
    <property type="entry name" value="O-ANTIGEN TRANSPORTER-RELATED"/>
    <property type="match status" value="1"/>
</dbReference>
<comment type="caution">
    <text evidence="8">The sequence shown here is derived from an EMBL/GenBank/DDBJ whole genome shotgun (WGS) entry which is preliminary data.</text>
</comment>
<feature type="transmembrane region" description="Helical" evidence="7">
    <location>
        <begin position="188"/>
        <end position="207"/>
    </location>
</feature>
<feature type="transmembrane region" description="Helical" evidence="7">
    <location>
        <begin position="310"/>
        <end position="330"/>
    </location>
</feature>
<keyword evidence="9" id="KW-1185">Reference proteome</keyword>
<dbReference type="InterPro" id="IPR002797">
    <property type="entry name" value="Polysacc_synth"/>
</dbReference>
<feature type="transmembrane region" description="Helical" evidence="7">
    <location>
        <begin position="227"/>
        <end position="247"/>
    </location>
</feature>
<accession>M0QFY6</accession>
<feature type="compositionally biased region" description="Basic and acidic residues" evidence="6">
    <location>
        <begin position="612"/>
        <end position="636"/>
    </location>
</feature>
<feature type="transmembrane region" description="Helical" evidence="7">
    <location>
        <begin position="161"/>
        <end position="182"/>
    </location>
</feature>
<evidence type="ECO:0000256" key="5">
    <source>
        <dbReference type="ARBA" id="ARBA00023136"/>
    </source>
</evidence>
<dbReference type="Proteomes" id="UP000011666">
    <property type="component" value="Unassembled WGS sequence"/>
</dbReference>
<evidence type="ECO:0000256" key="2">
    <source>
        <dbReference type="ARBA" id="ARBA00022475"/>
    </source>
</evidence>
<feature type="transmembrane region" description="Helical" evidence="7">
    <location>
        <begin position="456"/>
        <end position="481"/>
    </location>
</feature>
<dbReference type="eggNOG" id="COG2244">
    <property type="taxonomic scope" value="Bacteria"/>
</dbReference>
<organism evidence="8 9">
    <name type="scientific">Gordonia soli NBRC 108243</name>
    <dbReference type="NCBI Taxonomy" id="1223545"/>
    <lineage>
        <taxon>Bacteria</taxon>
        <taxon>Bacillati</taxon>
        <taxon>Actinomycetota</taxon>
        <taxon>Actinomycetes</taxon>
        <taxon>Mycobacteriales</taxon>
        <taxon>Gordoniaceae</taxon>
        <taxon>Gordonia</taxon>
    </lineage>
</organism>
<feature type="transmembrane region" description="Helical" evidence="7">
    <location>
        <begin position="267"/>
        <end position="289"/>
    </location>
</feature>
<dbReference type="InterPro" id="IPR050833">
    <property type="entry name" value="Poly_Biosynth_Transport"/>
</dbReference>
<feature type="transmembrane region" description="Helical" evidence="7">
    <location>
        <begin position="432"/>
        <end position="450"/>
    </location>
</feature>
<sequence>MNASAQDRTTGSGSTITAIARAFAQQMAGRVGGTIASLATVALTTRTLGPENYGQLTAAVMFVTLWMSLTEFGVGEIIVRRVTDSQRSVRPTVHRLVQVNLGISLTMSLPLMAVAMVSGILVYHNQPQVVGMLVIISVSLALTTLHTAFDPVFTVMMRFGAVALADFLGRVLTLGLTIGLVVADAPVYTYAFAQIIPPLGQLIIKAIAARRLGPLTPLFRGRESLGLLRESLPIALVLVIAVLYWRIDGVLLSVLSNPVEVGHFGLAYSIAFMATMVSELFLASTLSTTTRLFQSDRAAFGVFVRGVFEAMYFVAVPVAVVGAVLAGPLITLLSSDSFSDGAPVLALLFLAAAITFLNGSASQALFAAHDQHFLLRLNAVTLTINIVLNVILIPLLGAVGAGIALVATEVIGFVVARVRLARRSPVREPWSFIVRLAIPAAGAGIVAWSLHGVNPVLALLAAAIVYLGVNLLIGPVTPGYIRSFRAARSVGADDDGPVLALPPGAGHVESQAPADGAGPGSPPRIVPRNGQGYTHYDRNQVAHNISIMETAPLDLSALRRSFGWDDRTRDLYMRDPWAAVPPQTPMSGSRLPGSQRPSSLPPSPPHPTPTDLRSRRVPPSDHATDQNPSDHQRADS</sequence>
<keyword evidence="4 7" id="KW-1133">Transmembrane helix</keyword>
<keyword evidence="5 7" id="KW-0472">Membrane</keyword>
<dbReference type="RefSeq" id="WP_007618721.1">
    <property type="nucleotide sequence ID" value="NZ_BANX01000008.1"/>
</dbReference>
<evidence type="ECO:0000313" key="9">
    <source>
        <dbReference type="Proteomes" id="UP000011666"/>
    </source>
</evidence>
<dbReference type="PANTHER" id="PTHR30250">
    <property type="entry name" value="PST FAMILY PREDICTED COLANIC ACID TRANSPORTER"/>
    <property type="match status" value="1"/>
</dbReference>
<dbReference type="GO" id="GO:0005886">
    <property type="term" value="C:plasma membrane"/>
    <property type="evidence" value="ECO:0007669"/>
    <property type="project" value="UniProtKB-SubCell"/>
</dbReference>
<evidence type="ECO:0000313" key="8">
    <source>
        <dbReference type="EMBL" id="GAC67483.1"/>
    </source>
</evidence>
<evidence type="ECO:0000256" key="1">
    <source>
        <dbReference type="ARBA" id="ARBA00004651"/>
    </source>
</evidence>
<keyword evidence="3 7" id="KW-0812">Transmembrane</keyword>
<evidence type="ECO:0000256" key="3">
    <source>
        <dbReference type="ARBA" id="ARBA00022692"/>
    </source>
</evidence>
<feature type="compositionally biased region" description="Low complexity" evidence="6">
    <location>
        <begin position="587"/>
        <end position="598"/>
    </location>
</feature>
<keyword evidence="2" id="KW-1003">Cell membrane</keyword>
<feature type="region of interest" description="Disordered" evidence="6">
    <location>
        <begin position="575"/>
        <end position="636"/>
    </location>
</feature>
<evidence type="ECO:0000256" key="6">
    <source>
        <dbReference type="SAM" id="MobiDB-lite"/>
    </source>
</evidence>
<evidence type="ECO:0000256" key="4">
    <source>
        <dbReference type="ARBA" id="ARBA00022989"/>
    </source>
</evidence>
<feature type="transmembrane region" description="Helical" evidence="7">
    <location>
        <begin position="99"/>
        <end position="123"/>
    </location>
</feature>
<evidence type="ECO:0000256" key="7">
    <source>
        <dbReference type="SAM" id="Phobius"/>
    </source>
</evidence>
<dbReference type="Pfam" id="PF01943">
    <property type="entry name" value="Polysacc_synt"/>
    <property type="match status" value="1"/>
</dbReference>
<feature type="region of interest" description="Disordered" evidence="6">
    <location>
        <begin position="498"/>
        <end position="534"/>
    </location>
</feature>
<proteinExistence type="predicted"/>
<dbReference type="EMBL" id="BANX01000008">
    <property type="protein sequence ID" value="GAC67483.1"/>
    <property type="molecule type" value="Genomic_DNA"/>
</dbReference>
<gene>
    <name evidence="8" type="ORF">GS4_08_00670</name>
</gene>
<dbReference type="AlphaFoldDB" id="M0QFY6"/>
<feature type="transmembrane region" description="Helical" evidence="7">
    <location>
        <begin position="373"/>
        <end position="393"/>
    </location>
</feature>
<comment type="subcellular location">
    <subcellularLocation>
        <location evidence="1">Cell membrane</location>
        <topology evidence="1">Multi-pass membrane protein</topology>
    </subcellularLocation>
</comment>
<feature type="compositionally biased region" description="Pro residues" evidence="6">
    <location>
        <begin position="599"/>
        <end position="608"/>
    </location>
</feature>
<feature type="transmembrane region" description="Helical" evidence="7">
    <location>
        <begin position="56"/>
        <end position="79"/>
    </location>
</feature>
<name>M0QFY6_9ACTN</name>
<feature type="transmembrane region" description="Helical" evidence="7">
    <location>
        <begin position="399"/>
        <end position="420"/>
    </location>
</feature>
<reference evidence="8 9" key="1">
    <citation type="submission" date="2013-01" db="EMBL/GenBank/DDBJ databases">
        <title>Whole genome shotgun sequence of Gordonia soli NBRC 108243.</title>
        <authorList>
            <person name="Isaki-Nakamura S."/>
            <person name="Hosoyama A."/>
            <person name="Tsuchikane K."/>
            <person name="Ando Y."/>
            <person name="Baba S."/>
            <person name="Ohji S."/>
            <person name="Hamada M."/>
            <person name="Tamura T."/>
            <person name="Yamazoe A."/>
            <person name="Yamazaki S."/>
            <person name="Fujita N."/>
        </authorList>
    </citation>
    <scope>NUCLEOTIDE SEQUENCE [LARGE SCALE GENOMIC DNA]</scope>
    <source>
        <strain evidence="8 9">NBRC 108243</strain>
    </source>
</reference>
<dbReference type="STRING" id="1223545.GS4_08_00670"/>
<feature type="transmembrane region" description="Helical" evidence="7">
    <location>
        <begin position="129"/>
        <end position="149"/>
    </location>
</feature>